<dbReference type="OrthoDB" id="940457at2"/>
<keyword evidence="7" id="KW-0998">Cell outer membrane</keyword>
<dbReference type="GO" id="GO:0009279">
    <property type="term" value="C:cell outer membrane"/>
    <property type="evidence" value="ECO:0007669"/>
    <property type="project" value="UniProtKB-SubCell"/>
</dbReference>
<dbReference type="GO" id="GO:0015288">
    <property type="term" value="F:porin activity"/>
    <property type="evidence" value="ECO:0007669"/>
    <property type="project" value="TreeGrafter"/>
</dbReference>
<evidence type="ECO:0000256" key="7">
    <source>
        <dbReference type="ARBA" id="ARBA00023237"/>
    </source>
</evidence>
<evidence type="ECO:0000256" key="3">
    <source>
        <dbReference type="ARBA" id="ARBA00022448"/>
    </source>
</evidence>
<organism evidence="8 9">
    <name type="scientific">Pseudopedobacter saltans (strain ATCC 51119 / DSM 12145 / JCM 21818 / CCUG 39354 / LMG 10337 / NBRC 100064 / NCIMB 13643)</name>
    <name type="common">Pedobacter saltans</name>
    <dbReference type="NCBI Taxonomy" id="762903"/>
    <lineage>
        <taxon>Bacteria</taxon>
        <taxon>Pseudomonadati</taxon>
        <taxon>Bacteroidota</taxon>
        <taxon>Sphingobacteriia</taxon>
        <taxon>Sphingobacteriales</taxon>
        <taxon>Sphingobacteriaceae</taxon>
        <taxon>Pseudopedobacter</taxon>
    </lineage>
</organism>
<dbReference type="InterPro" id="IPR003423">
    <property type="entry name" value="OMP_efflux"/>
</dbReference>
<comment type="similarity">
    <text evidence="2">Belongs to the outer membrane factor (OMF) (TC 1.B.17) family.</text>
</comment>
<dbReference type="EMBL" id="CP002545">
    <property type="protein sequence ID" value="ADY50874.1"/>
    <property type="molecule type" value="Genomic_DNA"/>
</dbReference>
<evidence type="ECO:0000313" key="8">
    <source>
        <dbReference type="EMBL" id="ADY50874.1"/>
    </source>
</evidence>
<dbReference type="GO" id="GO:0015562">
    <property type="term" value="F:efflux transmembrane transporter activity"/>
    <property type="evidence" value="ECO:0007669"/>
    <property type="project" value="InterPro"/>
</dbReference>
<keyword evidence="3" id="KW-0813">Transport</keyword>
<dbReference type="RefSeq" id="WP_013631377.1">
    <property type="nucleotide sequence ID" value="NC_015177.1"/>
</dbReference>
<comment type="subcellular location">
    <subcellularLocation>
        <location evidence="1">Cell outer membrane</location>
    </subcellularLocation>
</comment>
<evidence type="ECO:0000256" key="5">
    <source>
        <dbReference type="ARBA" id="ARBA00022692"/>
    </source>
</evidence>
<dbReference type="Pfam" id="PF02321">
    <property type="entry name" value="OEP"/>
    <property type="match status" value="1"/>
</dbReference>
<keyword evidence="5" id="KW-0812">Transmembrane</keyword>
<dbReference type="KEGG" id="psn:Pedsa_0289"/>
<dbReference type="Gene3D" id="1.20.1600.10">
    <property type="entry name" value="Outer membrane efflux proteins (OEP)"/>
    <property type="match status" value="1"/>
</dbReference>
<dbReference type="HOGENOM" id="CLU_044831_0_0_10"/>
<reference evidence="8 9" key="1">
    <citation type="journal article" date="2011" name="Stand. Genomic Sci.">
        <title>Complete genome sequence of the gliding, heparinolytic Pedobacter saltans type strain (113).</title>
        <authorList>
            <person name="Liolios K."/>
            <person name="Sikorski J."/>
            <person name="Lu M."/>
            <person name="Nolan M."/>
            <person name="Lapidus A."/>
            <person name="Lucas S."/>
            <person name="Hammon N."/>
            <person name="Deshpande S."/>
            <person name="Cheng J.F."/>
            <person name="Tapia R."/>
            <person name="Han C."/>
            <person name="Goodwin L."/>
            <person name="Pitluck S."/>
            <person name="Huntemann M."/>
            <person name="Ivanova N."/>
            <person name="Pagani I."/>
            <person name="Mavromatis K."/>
            <person name="Ovchinikova G."/>
            <person name="Pati A."/>
            <person name="Chen A."/>
            <person name="Palaniappan K."/>
            <person name="Land M."/>
            <person name="Hauser L."/>
            <person name="Brambilla E.M."/>
            <person name="Kotsyurbenko O."/>
            <person name="Rohde M."/>
            <person name="Tindall B.J."/>
            <person name="Abt B."/>
            <person name="Goker M."/>
            <person name="Detter J.C."/>
            <person name="Woyke T."/>
            <person name="Bristow J."/>
            <person name="Eisen J.A."/>
            <person name="Markowitz V."/>
            <person name="Hugenholtz P."/>
            <person name="Klenk H.P."/>
            <person name="Kyrpides N.C."/>
        </authorList>
    </citation>
    <scope>NUCLEOTIDE SEQUENCE [LARGE SCALE GENOMIC DNA]</scope>
    <source>
        <strain evidence="9">ATCC 51119 / DSM 12145 / JCM 21818 / LMG 10337 / NBRC 100064 / NCIMB 13643</strain>
    </source>
</reference>
<dbReference type="AlphaFoldDB" id="F0S4B7"/>
<dbReference type="SUPFAM" id="SSF56954">
    <property type="entry name" value="Outer membrane efflux proteins (OEP)"/>
    <property type="match status" value="1"/>
</dbReference>
<dbReference type="STRING" id="762903.Pedsa_0289"/>
<proteinExistence type="inferred from homology"/>
<evidence type="ECO:0000256" key="1">
    <source>
        <dbReference type="ARBA" id="ARBA00004442"/>
    </source>
</evidence>
<dbReference type="GO" id="GO:1990281">
    <property type="term" value="C:efflux pump complex"/>
    <property type="evidence" value="ECO:0007669"/>
    <property type="project" value="TreeGrafter"/>
</dbReference>
<protein>
    <submittedName>
        <fullName evidence="8">Outer membrane efflux protein</fullName>
    </submittedName>
</protein>
<dbReference type="Proteomes" id="UP000000310">
    <property type="component" value="Chromosome"/>
</dbReference>
<dbReference type="eggNOG" id="COG1538">
    <property type="taxonomic scope" value="Bacteria"/>
</dbReference>
<keyword evidence="6" id="KW-0472">Membrane</keyword>
<keyword evidence="9" id="KW-1185">Reference proteome</keyword>
<gene>
    <name evidence="8" type="ordered locus">Pedsa_0289</name>
</gene>
<keyword evidence="4" id="KW-1134">Transmembrane beta strand</keyword>
<dbReference type="InterPro" id="IPR051906">
    <property type="entry name" value="TolC-like"/>
</dbReference>
<evidence type="ECO:0000256" key="6">
    <source>
        <dbReference type="ARBA" id="ARBA00023136"/>
    </source>
</evidence>
<evidence type="ECO:0000256" key="2">
    <source>
        <dbReference type="ARBA" id="ARBA00007613"/>
    </source>
</evidence>
<reference evidence="9" key="2">
    <citation type="submission" date="2011-02" db="EMBL/GenBank/DDBJ databases">
        <title>The complete genome of Pedobacter saltans DSM 12145.</title>
        <authorList>
            <consortium name="US DOE Joint Genome Institute (JGI-PGF)"/>
            <person name="Lucas S."/>
            <person name="Copeland A."/>
            <person name="Lapidus A."/>
            <person name="Bruce D."/>
            <person name="Goodwin L."/>
            <person name="Pitluck S."/>
            <person name="Kyrpides N."/>
            <person name="Mavromatis K."/>
            <person name="Pagani I."/>
            <person name="Ivanova N."/>
            <person name="Ovchinnikova G."/>
            <person name="Lu M."/>
            <person name="Detter J.C."/>
            <person name="Han C."/>
            <person name="Land M."/>
            <person name="Hauser L."/>
            <person name="Markowitz V."/>
            <person name="Cheng J.-F."/>
            <person name="Hugenholtz P."/>
            <person name="Woyke T."/>
            <person name="Wu D."/>
            <person name="Tindall B."/>
            <person name="Pomrenke H.G."/>
            <person name="Brambilla E."/>
            <person name="Klenk H.-P."/>
            <person name="Eisen J.A."/>
        </authorList>
    </citation>
    <scope>NUCLEOTIDE SEQUENCE [LARGE SCALE GENOMIC DNA]</scope>
    <source>
        <strain evidence="9">ATCC 51119 / DSM 12145 / JCM 21818 / LMG 10337 / NBRC 100064 / NCIMB 13643</strain>
    </source>
</reference>
<accession>F0S4B7</accession>
<dbReference type="PANTHER" id="PTHR30026:SF20">
    <property type="entry name" value="OUTER MEMBRANE PROTEIN TOLC"/>
    <property type="match status" value="1"/>
</dbReference>
<evidence type="ECO:0000256" key="4">
    <source>
        <dbReference type="ARBA" id="ARBA00022452"/>
    </source>
</evidence>
<evidence type="ECO:0000313" key="9">
    <source>
        <dbReference type="Proteomes" id="UP000000310"/>
    </source>
</evidence>
<name>F0S4B7_PSESL</name>
<dbReference type="PANTHER" id="PTHR30026">
    <property type="entry name" value="OUTER MEMBRANE PROTEIN TOLC"/>
    <property type="match status" value="1"/>
</dbReference>
<sequence length="493" mass="56676">MMNYLKLIFTLYIFFTALFKAYSQSMDSLSLNKAIQLAQKNSLDYKIALNTAKSSHWNYQSYKAGFLPKLSLNGTLPDYYRTINTITLPSGENSFVSQNVANSGLSADLSQNIGLTGGRISASSSLRRIDNFGTQKNSAYTSVPFSLSYFQNNLFYNDYKWQKLIEPLRLQEAQRAYLENLEAISYNTIEKYFELLSADIQQKLDDQNLRNIDTLVKITQSRFEIGTVLLNEVLQSKVSLLNAKKAAANSLLRLETAKQNLVRFLNLKKDDKTALELPDKVSSFEIDPDVALEKAKTNRKFIIEIQRRRLEAERAVARTRSETGPSVTLRANIGVTQRGSELQYAYENLLRNQSVTIGFSIPLVDWGVNKSNRKKAEANLELENNNISQLELSAEQEIYYQVLKWKMQNEQIAIALETRKLAEQRYDIAKQKYALGSISFTDFNNAQLDKDRAVTDHINNLKNYWSLYYLMRRLTLYDFEKNKNIEFSDLDFN</sequence>